<sequence>MIDIDIDSLDEAGLMALNKRIVERLQFLHQQKMTEALQEIKIGSGVMFEGPDGRTIKGIVIRRNRKTVTVHTEDEKHWNVSPSLLTLTGRHVLDEETAKAGRVVPLGKPKGA</sequence>
<dbReference type="Proteomes" id="UP000241764">
    <property type="component" value="Unassembled WGS sequence"/>
</dbReference>
<gene>
    <name evidence="1" type="ORF">CU103_30960</name>
</gene>
<name>A0A2P7ALA0_9HYPH</name>
<keyword evidence="2" id="KW-1185">Reference proteome</keyword>
<protein>
    <submittedName>
        <fullName evidence="1">Uncharacterized protein</fullName>
    </submittedName>
</protein>
<dbReference type="AlphaFoldDB" id="A0A2P7ALA0"/>
<organism evidence="1 2">
    <name type="scientific">Phyllobacterium sophorae</name>
    <dbReference type="NCBI Taxonomy" id="1520277"/>
    <lineage>
        <taxon>Bacteria</taxon>
        <taxon>Pseudomonadati</taxon>
        <taxon>Pseudomonadota</taxon>
        <taxon>Alphaproteobacteria</taxon>
        <taxon>Hyphomicrobiales</taxon>
        <taxon>Phyllobacteriaceae</taxon>
        <taxon>Phyllobacterium</taxon>
    </lineage>
</organism>
<comment type="caution">
    <text evidence="1">The sequence shown here is derived from an EMBL/GenBank/DDBJ whole genome shotgun (WGS) entry which is preliminary data.</text>
</comment>
<dbReference type="RefSeq" id="WP_106667830.1">
    <property type="nucleotide sequence ID" value="NZ_PGGM01000039.1"/>
</dbReference>
<dbReference type="OrthoDB" id="8445504at2"/>
<proteinExistence type="predicted"/>
<dbReference type="EMBL" id="PGGM01000039">
    <property type="protein sequence ID" value="PSH54973.1"/>
    <property type="molecule type" value="Genomic_DNA"/>
</dbReference>
<evidence type="ECO:0000313" key="1">
    <source>
        <dbReference type="EMBL" id="PSH54973.1"/>
    </source>
</evidence>
<accession>A0A2P7ALA0</accession>
<reference evidence="2" key="1">
    <citation type="submission" date="2017-11" db="EMBL/GenBank/DDBJ databases">
        <authorList>
            <person name="Kuznetsova I."/>
            <person name="Sazanova A."/>
            <person name="Chirak E."/>
            <person name="Safronova V."/>
            <person name="Willems A."/>
        </authorList>
    </citation>
    <scope>NUCLEOTIDE SEQUENCE [LARGE SCALE GENOMIC DNA]</scope>
    <source>
        <strain evidence="2">CCBAU 03422</strain>
    </source>
</reference>
<evidence type="ECO:0000313" key="2">
    <source>
        <dbReference type="Proteomes" id="UP000241764"/>
    </source>
</evidence>